<sequence>MIQTETERQFYLGAAGIRLWYARDALPGAAASPDFEFGSDEADGVAEPWVEAAPAPSRPQPKTAPPTPGRSDG</sequence>
<reference evidence="2 3" key="1">
    <citation type="journal article" date="2014" name="Genome Announc.">
        <title>Draft Genome Sequences of Marinobacter similis A3d10T and Marinobacter salarius R9SW1T.</title>
        <authorList>
            <person name="Ivanova E.P."/>
            <person name="Ng H.J."/>
            <person name="Webb H.K."/>
            <person name="Feng G."/>
            <person name="Oshima K."/>
            <person name="Hattori M."/>
            <person name="Ohkuma M."/>
            <person name="Sergeev A.F."/>
            <person name="Mikhailov V.V."/>
            <person name="Crawford R.J."/>
            <person name="Sawabe T."/>
        </authorList>
    </citation>
    <scope>NUCLEOTIDE SEQUENCE [LARGE SCALE GENOMIC DNA]</scope>
    <source>
        <strain evidence="2 3">A3d10</strain>
    </source>
</reference>
<organism evidence="2 3">
    <name type="scientific">Marinobacter similis</name>
    <dbReference type="NCBI Taxonomy" id="1420916"/>
    <lineage>
        <taxon>Bacteria</taxon>
        <taxon>Pseudomonadati</taxon>
        <taxon>Pseudomonadota</taxon>
        <taxon>Gammaproteobacteria</taxon>
        <taxon>Pseudomonadales</taxon>
        <taxon>Marinobacteraceae</taxon>
        <taxon>Marinobacter</taxon>
    </lineage>
</organism>
<evidence type="ECO:0000313" key="2">
    <source>
        <dbReference type="EMBL" id="AHI30337.1"/>
    </source>
</evidence>
<dbReference type="OrthoDB" id="6362681at2"/>
<gene>
    <name evidence="2" type="ORF">AU14_19055</name>
</gene>
<feature type="compositionally biased region" description="Low complexity" evidence="1">
    <location>
        <begin position="45"/>
        <end position="55"/>
    </location>
</feature>
<dbReference type="HOGENOM" id="CLU_2700436_0_0_6"/>
<dbReference type="Proteomes" id="UP000061489">
    <property type="component" value="Chromosome"/>
</dbReference>
<evidence type="ECO:0000256" key="1">
    <source>
        <dbReference type="SAM" id="MobiDB-lite"/>
    </source>
</evidence>
<proteinExistence type="predicted"/>
<protein>
    <submittedName>
        <fullName evidence="2">Uncharacterized protein</fullName>
    </submittedName>
</protein>
<dbReference type="KEGG" id="msx:AU14_19055"/>
<dbReference type="STRING" id="1420916.AU14_19055"/>
<name>W5YMA6_9GAMM</name>
<keyword evidence="3" id="KW-1185">Reference proteome</keyword>
<dbReference type="RefSeq" id="WP_041343361.1">
    <property type="nucleotide sequence ID" value="NZ_CP007151.1"/>
</dbReference>
<evidence type="ECO:0000313" key="3">
    <source>
        <dbReference type="Proteomes" id="UP000061489"/>
    </source>
</evidence>
<feature type="compositionally biased region" description="Pro residues" evidence="1">
    <location>
        <begin position="56"/>
        <end position="73"/>
    </location>
</feature>
<dbReference type="EMBL" id="CP007151">
    <property type="protein sequence ID" value="AHI30337.1"/>
    <property type="molecule type" value="Genomic_DNA"/>
</dbReference>
<feature type="region of interest" description="Disordered" evidence="1">
    <location>
        <begin position="30"/>
        <end position="73"/>
    </location>
</feature>
<accession>W5YMA6</accession>
<dbReference type="AlphaFoldDB" id="W5YMA6"/>